<accession>A0A090Q359</accession>
<comment type="caution">
    <text evidence="1">The sequence shown here is derived from an EMBL/GenBank/DDBJ whole genome shotgun (WGS) entry which is preliminary data.</text>
</comment>
<evidence type="ECO:0000313" key="1">
    <source>
        <dbReference type="EMBL" id="GAK97484.1"/>
    </source>
</evidence>
<dbReference type="Proteomes" id="UP000029221">
    <property type="component" value="Unassembled WGS sequence"/>
</dbReference>
<dbReference type="eggNOG" id="ENOG502ZQPV">
    <property type="taxonomic scope" value="Bacteria"/>
</dbReference>
<dbReference type="RefSeq" id="WP_152557423.1">
    <property type="nucleotide sequence ID" value="NZ_BBML01000006.1"/>
</dbReference>
<proteinExistence type="predicted"/>
<keyword evidence="2" id="KW-1185">Reference proteome</keyword>
<protein>
    <submittedName>
        <fullName evidence="1">Uncharacterized protein</fullName>
    </submittedName>
</protein>
<evidence type="ECO:0000313" key="2">
    <source>
        <dbReference type="Proteomes" id="UP000029221"/>
    </source>
</evidence>
<reference evidence="1" key="1">
    <citation type="journal article" date="2014" name="Genome Announc.">
        <title>Draft Genome Sequences of Marine Flavobacterium Nonlabens Strains NR17, NR24, NR27, NR32, NR33, and Ara13.</title>
        <authorList>
            <person name="Nakanishi M."/>
            <person name="Meirelles P."/>
            <person name="Suzuki R."/>
            <person name="Takatani N."/>
            <person name="Mino S."/>
            <person name="Suda W."/>
            <person name="Oshima K."/>
            <person name="Hattori M."/>
            <person name="Ohkuma M."/>
            <person name="Hosokawa M."/>
            <person name="Miyashita K."/>
            <person name="Thompson F.L."/>
            <person name="Niwa A."/>
            <person name="Sawabe T."/>
            <person name="Sawabe T."/>
        </authorList>
    </citation>
    <scope>NUCLEOTIDE SEQUENCE [LARGE SCALE GENOMIC DNA]</scope>
    <source>
        <strain evidence="1">JCM 19294</strain>
    </source>
</reference>
<name>A0A090Q359_9FLAO</name>
<dbReference type="EMBL" id="BBML01000006">
    <property type="protein sequence ID" value="GAK97484.1"/>
    <property type="molecule type" value="Genomic_DNA"/>
</dbReference>
<gene>
    <name evidence="1" type="ORF">JCM19294_20</name>
</gene>
<dbReference type="AlphaFoldDB" id="A0A090Q359"/>
<sequence>MELYKFDSIIINFSFYLQIIFLLEMKKIIGLILLLTLTSCSYETDFYIFNTTDNPIYVTYECGPNGDVFVTNPRIVEFDLDFEIREIKKAYEIGTESKTDSENKIITCELKSGQALWIGNDLNFSLNNPNDTLILKENLNELKVEQNGEKLFRVDDRYIVDFFEPIDRHTVGIKVKKPAGNNGCSSLRLKFLIGIHCNLLSFGYGGKS</sequence>
<organism evidence="1 2">
    <name type="scientific">Nonlabens tegetincola</name>
    <dbReference type="NCBI Taxonomy" id="323273"/>
    <lineage>
        <taxon>Bacteria</taxon>
        <taxon>Pseudomonadati</taxon>
        <taxon>Bacteroidota</taxon>
        <taxon>Flavobacteriia</taxon>
        <taxon>Flavobacteriales</taxon>
        <taxon>Flavobacteriaceae</taxon>
        <taxon>Nonlabens</taxon>
    </lineage>
</organism>